<dbReference type="Proteomes" id="UP000828390">
    <property type="component" value="Unassembled WGS sequence"/>
</dbReference>
<sequence length="56" mass="5973">MGLIPYAPIILIAHSAIPPSGKEKHNILSDFKANSIAYGLTAQKHMLGLTNACRNA</sequence>
<gene>
    <name evidence="1" type="ORF">DPMN_123125</name>
</gene>
<proteinExistence type="predicted"/>
<comment type="caution">
    <text evidence="1">The sequence shown here is derived from an EMBL/GenBank/DDBJ whole genome shotgun (WGS) entry which is preliminary data.</text>
</comment>
<name>A0A9D4JR80_DREPO</name>
<protein>
    <submittedName>
        <fullName evidence="1">Uncharacterized protein</fullName>
    </submittedName>
</protein>
<accession>A0A9D4JR80</accession>
<reference evidence="1" key="2">
    <citation type="submission" date="2020-11" db="EMBL/GenBank/DDBJ databases">
        <authorList>
            <person name="McCartney M.A."/>
            <person name="Auch B."/>
            <person name="Kono T."/>
            <person name="Mallez S."/>
            <person name="Becker A."/>
            <person name="Gohl D.M."/>
            <person name="Silverstein K.A.T."/>
            <person name="Koren S."/>
            <person name="Bechman K.B."/>
            <person name="Herman A."/>
            <person name="Abrahante J.E."/>
            <person name="Garbe J."/>
        </authorList>
    </citation>
    <scope>NUCLEOTIDE SEQUENCE</scope>
    <source>
        <strain evidence="1">Duluth1</strain>
        <tissue evidence="1">Whole animal</tissue>
    </source>
</reference>
<dbReference type="EMBL" id="JAIWYP010000005">
    <property type="protein sequence ID" value="KAH3821361.1"/>
    <property type="molecule type" value="Genomic_DNA"/>
</dbReference>
<evidence type="ECO:0000313" key="2">
    <source>
        <dbReference type="Proteomes" id="UP000828390"/>
    </source>
</evidence>
<evidence type="ECO:0000313" key="1">
    <source>
        <dbReference type="EMBL" id="KAH3821361.1"/>
    </source>
</evidence>
<reference evidence="1" key="1">
    <citation type="journal article" date="2019" name="bioRxiv">
        <title>The Genome of the Zebra Mussel, Dreissena polymorpha: A Resource for Invasive Species Research.</title>
        <authorList>
            <person name="McCartney M.A."/>
            <person name="Auch B."/>
            <person name="Kono T."/>
            <person name="Mallez S."/>
            <person name="Zhang Y."/>
            <person name="Obille A."/>
            <person name="Becker A."/>
            <person name="Abrahante J.E."/>
            <person name="Garbe J."/>
            <person name="Badalamenti J.P."/>
            <person name="Herman A."/>
            <person name="Mangelson H."/>
            <person name="Liachko I."/>
            <person name="Sullivan S."/>
            <person name="Sone E.D."/>
            <person name="Koren S."/>
            <person name="Silverstein K.A.T."/>
            <person name="Beckman K.B."/>
            <person name="Gohl D.M."/>
        </authorList>
    </citation>
    <scope>NUCLEOTIDE SEQUENCE</scope>
    <source>
        <strain evidence="1">Duluth1</strain>
        <tissue evidence="1">Whole animal</tissue>
    </source>
</reference>
<keyword evidence="2" id="KW-1185">Reference proteome</keyword>
<dbReference type="AlphaFoldDB" id="A0A9D4JR80"/>
<organism evidence="1 2">
    <name type="scientific">Dreissena polymorpha</name>
    <name type="common">Zebra mussel</name>
    <name type="synonym">Mytilus polymorpha</name>
    <dbReference type="NCBI Taxonomy" id="45954"/>
    <lineage>
        <taxon>Eukaryota</taxon>
        <taxon>Metazoa</taxon>
        <taxon>Spiralia</taxon>
        <taxon>Lophotrochozoa</taxon>
        <taxon>Mollusca</taxon>
        <taxon>Bivalvia</taxon>
        <taxon>Autobranchia</taxon>
        <taxon>Heteroconchia</taxon>
        <taxon>Euheterodonta</taxon>
        <taxon>Imparidentia</taxon>
        <taxon>Neoheterodontei</taxon>
        <taxon>Myida</taxon>
        <taxon>Dreissenoidea</taxon>
        <taxon>Dreissenidae</taxon>
        <taxon>Dreissena</taxon>
    </lineage>
</organism>